<evidence type="ECO:0000313" key="1">
    <source>
        <dbReference type="EMBL" id="MBU2713240.1"/>
    </source>
</evidence>
<keyword evidence="2" id="KW-1185">Reference proteome</keyword>
<dbReference type="Gene3D" id="3.40.50.1820">
    <property type="entry name" value="alpha/beta hydrolase"/>
    <property type="match status" value="1"/>
</dbReference>
<protein>
    <recommendedName>
        <fullName evidence="3">Peptidase S9 prolyl oligopeptidase catalytic domain-containing protein</fullName>
    </recommendedName>
</protein>
<evidence type="ECO:0008006" key="3">
    <source>
        <dbReference type="Google" id="ProtNLM"/>
    </source>
</evidence>
<dbReference type="SUPFAM" id="SSF53474">
    <property type="entry name" value="alpha/beta-Hydrolases"/>
    <property type="match status" value="1"/>
</dbReference>
<dbReference type="RefSeq" id="WP_215821528.1">
    <property type="nucleotide sequence ID" value="NZ_JAGSOY010000067.1"/>
</dbReference>
<dbReference type="Proteomes" id="UP000690515">
    <property type="component" value="Unassembled WGS sequence"/>
</dbReference>
<name>A0ABS5ZGZ8_9GAMM</name>
<sequence length="236" mass="26447">MSSQYTSGNATPDSVIKMWSQPKDVSFIIDSILKTTYGNYINKEKIAVIGYSLGGYTALALAGAKLDMHKYVDFCSQHQDKACSYFKPTFTAFNKHYYTQTSQSLIDQRINAIISIAPGFVESMTAHSLANIKIPSLIIGAEKDENLPPSTHFKPHINDLDNITYQEIADAAHFSFMQQCRPKALEILAEEGAAFVCMDGKKKSRKEIHNELYLIISNFIQEKLLLKKPVNIANQN</sequence>
<dbReference type="InterPro" id="IPR029058">
    <property type="entry name" value="AB_hydrolase_fold"/>
</dbReference>
<proteinExistence type="predicted"/>
<organism evidence="1 2">
    <name type="scientific">Zooshikella harenae</name>
    <dbReference type="NCBI Taxonomy" id="2827238"/>
    <lineage>
        <taxon>Bacteria</taxon>
        <taxon>Pseudomonadati</taxon>
        <taxon>Pseudomonadota</taxon>
        <taxon>Gammaproteobacteria</taxon>
        <taxon>Oceanospirillales</taxon>
        <taxon>Zooshikellaceae</taxon>
        <taxon>Zooshikella</taxon>
    </lineage>
</organism>
<evidence type="ECO:0000313" key="2">
    <source>
        <dbReference type="Proteomes" id="UP000690515"/>
    </source>
</evidence>
<gene>
    <name evidence="1" type="ORF">KCG35_19410</name>
</gene>
<reference evidence="1 2" key="1">
    <citation type="submission" date="2021-04" db="EMBL/GenBank/DDBJ databases">
        <authorList>
            <person name="Pira H."/>
            <person name="Risdian C."/>
            <person name="Wink J."/>
        </authorList>
    </citation>
    <scope>NUCLEOTIDE SEQUENCE [LARGE SCALE GENOMIC DNA]</scope>
    <source>
        <strain evidence="1 2">WH53</strain>
    </source>
</reference>
<comment type="caution">
    <text evidence="1">The sequence shown here is derived from an EMBL/GenBank/DDBJ whole genome shotgun (WGS) entry which is preliminary data.</text>
</comment>
<dbReference type="EMBL" id="JAGSOY010000067">
    <property type="protein sequence ID" value="MBU2713240.1"/>
    <property type="molecule type" value="Genomic_DNA"/>
</dbReference>
<accession>A0ABS5ZGZ8</accession>